<keyword evidence="9 11" id="KW-0057">Aromatic amino acid biosynthesis</keyword>
<feature type="binding site" evidence="11">
    <location>
        <position position="57"/>
    </location>
    <ligand>
        <name>substrate</name>
    </ligand>
</feature>
<feature type="binding site" evidence="11">
    <location>
        <position position="33"/>
    </location>
    <ligand>
        <name>substrate</name>
    </ligand>
</feature>
<dbReference type="GO" id="GO:0016301">
    <property type="term" value="F:kinase activity"/>
    <property type="evidence" value="ECO:0007669"/>
    <property type="project" value="UniProtKB-KW"/>
</dbReference>
<dbReference type="CDD" id="cd00464">
    <property type="entry name" value="SK"/>
    <property type="match status" value="1"/>
</dbReference>
<keyword evidence="13" id="KW-1185">Reference proteome</keyword>
<evidence type="ECO:0000256" key="9">
    <source>
        <dbReference type="ARBA" id="ARBA00023141"/>
    </source>
</evidence>
<dbReference type="Pfam" id="PF01202">
    <property type="entry name" value="SKI"/>
    <property type="match status" value="1"/>
</dbReference>
<evidence type="ECO:0000256" key="2">
    <source>
        <dbReference type="ARBA" id="ARBA00006997"/>
    </source>
</evidence>
<dbReference type="PANTHER" id="PTHR21087:SF16">
    <property type="entry name" value="SHIKIMATE KINASE 1, CHLOROPLASTIC"/>
    <property type="match status" value="1"/>
</dbReference>
<evidence type="ECO:0000313" key="12">
    <source>
        <dbReference type="EMBL" id="GAA0457916.1"/>
    </source>
</evidence>
<comment type="function">
    <text evidence="11">Catalyzes the specific phosphorylation of the 3-hydroxyl group of shikimic acid using ATP as a cosubstrate.</text>
</comment>
<evidence type="ECO:0000256" key="10">
    <source>
        <dbReference type="ARBA" id="ARBA00048567"/>
    </source>
</evidence>
<feature type="binding site" evidence="11">
    <location>
        <position position="116"/>
    </location>
    <ligand>
        <name>ATP</name>
        <dbReference type="ChEBI" id="CHEBI:30616"/>
    </ligand>
</feature>
<reference evidence="12 13" key="1">
    <citation type="journal article" date="2019" name="Int. J. Syst. Evol. Microbiol.">
        <title>The Global Catalogue of Microorganisms (GCM) 10K type strain sequencing project: providing services to taxonomists for standard genome sequencing and annotation.</title>
        <authorList>
            <consortium name="The Broad Institute Genomics Platform"/>
            <consortium name="The Broad Institute Genome Sequencing Center for Infectious Disease"/>
            <person name="Wu L."/>
            <person name="Ma J."/>
        </authorList>
    </citation>
    <scope>NUCLEOTIDE SEQUENCE [LARGE SCALE GENOMIC DNA]</scope>
    <source>
        <strain evidence="12 13">JCM 14193</strain>
    </source>
</reference>
<evidence type="ECO:0000256" key="1">
    <source>
        <dbReference type="ARBA" id="ARBA00004842"/>
    </source>
</evidence>
<comment type="caution">
    <text evidence="12">The sequence shown here is derived from an EMBL/GenBank/DDBJ whole genome shotgun (WGS) entry which is preliminary data.</text>
</comment>
<dbReference type="Proteomes" id="UP001500740">
    <property type="component" value="Unassembled WGS sequence"/>
</dbReference>
<keyword evidence="4 11" id="KW-0028">Amino-acid biosynthesis</keyword>
<comment type="caution">
    <text evidence="11">Lacks conserved residue(s) required for the propagation of feature annotation.</text>
</comment>
<sequence>MTSIALIGFMGSGKSTVGKMLARQLKKPFYDLDQEVINKVGMEIRDIFSKYGESYFREVESDVLSSLQVNNCIVATGGGIVESEDNQQILKSKYLTFWLKADFNTISNRLIGDKARPLWSQDRDKKMDLFNRRQLLYERSSNKVIDVNDLEIKETTDLILRYIYFYTRFYNSSQYDKKL</sequence>
<feature type="binding site" evidence="11">
    <location>
        <begin position="11"/>
        <end position="16"/>
    </location>
    <ligand>
        <name>ATP</name>
        <dbReference type="ChEBI" id="CHEBI:30616"/>
    </ligand>
</feature>
<gene>
    <name evidence="11" type="primary">aroK</name>
    <name evidence="12" type="ORF">GCM10008935_11200</name>
</gene>
<keyword evidence="8 11" id="KW-0067">ATP-binding</keyword>
<evidence type="ECO:0000256" key="4">
    <source>
        <dbReference type="ARBA" id="ARBA00022605"/>
    </source>
</evidence>
<dbReference type="SUPFAM" id="SSF52540">
    <property type="entry name" value="P-loop containing nucleoside triphosphate hydrolases"/>
    <property type="match status" value="1"/>
</dbReference>
<evidence type="ECO:0000256" key="11">
    <source>
        <dbReference type="HAMAP-Rule" id="MF_00109"/>
    </source>
</evidence>
<comment type="pathway">
    <text evidence="1 11">Metabolic intermediate biosynthesis; chorismate biosynthesis; chorismate from D-erythrose 4-phosphate and phosphoenolpyruvate: step 5/7.</text>
</comment>
<protein>
    <recommendedName>
        <fullName evidence="3 11">Shikimate kinase</fullName>
        <shortName evidence="11">SK</shortName>
        <ecNumber evidence="3 11">2.7.1.71</ecNumber>
    </recommendedName>
</protein>
<keyword evidence="5 11" id="KW-0808">Transferase</keyword>
<keyword evidence="6 11" id="KW-0547">Nucleotide-binding</keyword>
<keyword evidence="11" id="KW-0963">Cytoplasm</keyword>
<proteinExistence type="inferred from homology"/>
<dbReference type="EC" id="2.7.1.71" evidence="3 11"/>
<feature type="binding site" evidence="11">
    <location>
        <position position="15"/>
    </location>
    <ligand>
        <name>Mg(2+)</name>
        <dbReference type="ChEBI" id="CHEBI:18420"/>
    </ligand>
</feature>
<dbReference type="InterPro" id="IPR000623">
    <property type="entry name" value="Shikimate_kinase/TSH1"/>
</dbReference>
<accession>A0ABN0ZSW3</accession>
<comment type="similarity">
    <text evidence="2 11">Belongs to the shikimate kinase family.</text>
</comment>
<evidence type="ECO:0000256" key="8">
    <source>
        <dbReference type="ARBA" id="ARBA00022840"/>
    </source>
</evidence>
<keyword evidence="11" id="KW-0460">Magnesium</keyword>
<organism evidence="12 13">
    <name type="scientific">Alkalibacillus silvisoli</name>
    <dbReference type="NCBI Taxonomy" id="392823"/>
    <lineage>
        <taxon>Bacteria</taxon>
        <taxon>Bacillati</taxon>
        <taxon>Bacillota</taxon>
        <taxon>Bacilli</taxon>
        <taxon>Bacillales</taxon>
        <taxon>Bacillaceae</taxon>
        <taxon>Alkalibacillus</taxon>
    </lineage>
</organism>
<dbReference type="InterPro" id="IPR027417">
    <property type="entry name" value="P-loop_NTPase"/>
</dbReference>
<name>A0ABN0ZSW3_9BACI</name>
<feature type="binding site" evidence="11">
    <location>
        <position position="133"/>
    </location>
    <ligand>
        <name>substrate</name>
    </ligand>
</feature>
<keyword evidence="7 11" id="KW-0418">Kinase</keyword>
<dbReference type="HAMAP" id="MF_00109">
    <property type="entry name" value="Shikimate_kinase"/>
    <property type="match status" value="1"/>
</dbReference>
<dbReference type="RefSeq" id="WP_343782342.1">
    <property type="nucleotide sequence ID" value="NZ_BAAACZ010000009.1"/>
</dbReference>
<dbReference type="InterPro" id="IPR031322">
    <property type="entry name" value="Shikimate/glucono_kinase"/>
</dbReference>
<comment type="subcellular location">
    <subcellularLocation>
        <location evidence="11">Cytoplasm</location>
    </subcellularLocation>
</comment>
<dbReference type="PROSITE" id="PS01128">
    <property type="entry name" value="SHIKIMATE_KINASE"/>
    <property type="match status" value="1"/>
</dbReference>
<dbReference type="Gene3D" id="3.40.50.300">
    <property type="entry name" value="P-loop containing nucleotide triphosphate hydrolases"/>
    <property type="match status" value="1"/>
</dbReference>
<feature type="binding site" evidence="11">
    <location>
        <position position="78"/>
    </location>
    <ligand>
        <name>substrate</name>
    </ligand>
</feature>
<dbReference type="PANTHER" id="PTHR21087">
    <property type="entry name" value="SHIKIMATE KINASE"/>
    <property type="match status" value="1"/>
</dbReference>
<comment type="cofactor">
    <cofactor evidence="11">
        <name>Mg(2+)</name>
        <dbReference type="ChEBI" id="CHEBI:18420"/>
    </cofactor>
    <text evidence="11">Binds 1 Mg(2+) ion per subunit.</text>
</comment>
<evidence type="ECO:0000256" key="3">
    <source>
        <dbReference type="ARBA" id="ARBA00012154"/>
    </source>
</evidence>
<evidence type="ECO:0000256" key="7">
    <source>
        <dbReference type="ARBA" id="ARBA00022777"/>
    </source>
</evidence>
<dbReference type="InterPro" id="IPR023000">
    <property type="entry name" value="Shikimate_kinase_CS"/>
</dbReference>
<comment type="catalytic activity">
    <reaction evidence="10 11">
        <text>shikimate + ATP = 3-phosphoshikimate + ADP + H(+)</text>
        <dbReference type="Rhea" id="RHEA:13121"/>
        <dbReference type="ChEBI" id="CHEBI:15378"/>
        <dbReference type="ChEBI" id="CHEBI:30616"/>
        <dbReference type="ChEBI" id="CHEBI:36208"/>
        <dbReference type="ChEBI" id="CHEBI:145989"/>
        <dbReference type="ChEBI" id="CHEBI:456216"/>
        <dbReference type="EC" id="2.7.1.71"/>
    </reaction>
</comment>
<evidence type="ECO:0000256" key="5">
    <source>
        <dbReference type="ARBA" id="ARBA00022679"/>
    </source>
</evidence>
<evidence type="ECO:0000313" key="13">
    <source>
        <dbReference type="Proteomes" id="UP001500740"/>
    </source>
</evidence>
<dbReference type="EMBL" id="BAAACZ010000009">
    <property type="protein sequence ID" value="GAA0457916.1"/>
    <property type="molecule type" value="Genomic_DNA"/>
</dbReference>
<evidence type="ECO:0000256" key="6">
    <source>
        <dbReference type="ARBA" id="ARBA00022741"/>
    </source>
</evidence>
<comment type="subunit">
    <text evidence="11">Monomer.</text>
</comment>
<keyword evidence="11" id="KW-0479">Metal-binding</keyword>
<dbReference type="PRINTS" id="PR01100">
    <property type="entry name" value="SHIKIMTKNASE"/>
</dbReference>